<gene>
    <name evidence="2" type="ORF">BACERE00191_04518</name>
</gene>
<dbReference type="PANTHER" id="PTHR41283:SF1">
    <property type="entry name" value="AMINOGLYCOSIDE PHOSPHOTRANSFERASE DOMAIN-CONTAINING PROTEIN"/>
    <property type="match status" value="1"/>
</dbReference>
<protein>
    <submittedName>
        <fullName evidence="2">Phosphotransferase enzyme family protein</fullName>
    </submittedName>
</protein>
<sequence>MKTITTWQNNIQIVKDATNIVEISKGFSPDKKYIVTTIDEEKYLLRIGDIQEYERRKIEFQILNEMVKLNVQAQRPIEIGILEEEGVCYSIFSYLEGEDAKKLLPTYSPKEQYEIGIEAGKDLAKMHTYEAPNDILPWYERAMKKHQKYVEAYKTCGIKIKNDDKIIKFIDENEMYLQNRPNRFQHDDFHLENIIVQDGKYVGVVDLNGYDWGDPLHDFVKIALFARDISIPYSIGQIEGYFSGRIPEEFWKLYAVYVGMTVFSSVVWTLRAAPHMLDDMLERLTVVLEDHKDFELLKPIWFQPEKIDIKNKRQV</sequence>
<evidence type="ECO:0000313" key="2">
    <source>
        <dbReference type="EMBL" id="SME31008.1"/>
    </source>
</evidence>
<dbReference type="Pfam" id="PF01636">
    <property type="entry name" value="APH"/>
    <property type="match status" value="1"/>
</dbReference>
<dbReference type="AlphaFoldDB" id="A0A1Y6AAI4"/>
<dbReference type="Proteomes" id="UP000194499">
    <property type="component" value="Unassembled WGS sequence"/>
</dbReference>
<organism evidence="2 3">
    <name type="scientific">Bacillus pacificus</name>
    <dbReference type="NCBI Taxonomy" id="2026187"/>
    <lineage>
        <taxon>Bacteria</taxon>
        <taxon>Bacillati</taxon>
        <taxon>Bacillota</taxon>
        <taxon>Bacilli</taxon>
        <taxon>Bacillales</taxon>
        <taxon>Bacillaceae</taxon>
        <taxon>Bacillus</taxon>
        <taxon>Bacillus cereus group</taxon>
    </lineage>
</organism>
<feature type="domain" description="Aminoglycoside phosphotransferase" evidence="1">
    <location>
        <begin position="20"/>
        <end position="242"/>
    </location>
</feature>
<dbReference type="RefSeq" id="WP_000849689.1">
    <property type="nucleotide sequence ID" value="NZ_CP093424.1"/>
</dbReference>
<proteinExistence type="predicted"/>
<evidence type="ECO:0000313" key="3">
    <source>
        <dbReference type="Proteomes" id="UP000194499"/>
    </source>
</evidence>
<dbReference type="Gene3D" id="3.90.1200.10">
    <property type="match status" value="1"/>
</dbReference>
<keyword evidence="2" id="KW-0808">Transferase</keyword>
<dbReference type="SUPFAM" id="SSF56112">
    <property type="entry name" value="Protein kinase-like (PK-like)"/>
    <property type="match status" value="1"/>
</dbReference>
<evidence type="ECO:0000259" key="1">
    <source>
        <dbReference type="Pfam" id="PF01636"/>
    </source>
</evidence>
<name>A0A1Y6AAI4_9BACI</name>
<dbReference type="InterPro" id="IPR011009">
    <property type="entry name" value="Kinase-like_dom_sf"/>
</dbReference>
<dbReference type="InterPro" id="IPR002575">
    <property type="entry name" value="Aminoglycoside_PTrfase"/>
</dbReference>
<accession>A0A3P1B4T9</accession>
<dbReference type="PANTHER" id="PTHR41283">
    <property type="entry name" value="AMINOGLYCOSIDE PHOSPHOTRANSFERASE"/>
    <property type="match status" value="1"/>
</dbReference>
<reference evidence="3" key="1">
    <citation type="submission" date="2017-04" db="EMBL/GenBank/DDBJ databases">
        <authorList>
            <person name="Criscuolo A."/>
        </authorList>
    </citation>
    <scope>NUCLEOTIDE SEQUENCE [LARGE SCALE GENOMIC DNA]</scope>
</reference>
<dbReference type="GO" id="GO:0016740">
    <property type="term" value="F:transferase activity"/>
    <property type="evidence" value="ECO:0007669"/>
    <property type="project" value="UniProtKB-KW"/>
</dbReference>
<accession>A0A1Y6AAI4</accession>
<dbReference type="EMBL" id="FWZB01000044">
    <property type="protein sequence ID" value="SME31008.1"/>
    <property type="molecule type" value="Genomic_DNA"/>
</dbReference>